<reference evidence="1 2" key="1">
    <citation type="submission" date="2020-03" db="EMBL/GenBank/DDBJ databases">
        <title>Draft genome sequence of environmentally isolated violet-colored cultures.</title>
        <authorList>
            <person name="Wilson H.S."/>
        </authorList>
    </citation>
    <scope>NUCLEOTIDE SEQUENCE [LARGE SCALE GENOMIC DNA]</scope>
    <source>
        <strain evidence="1 2">HSC-16F04</strain>
    </source>
</reference>
<evidence type="ECO:0008006" key="3">
    <source>
        <dbReference type="Google" id="ProtNLM"/>
    </source>
</evidence>
<evidence type="ECO:0000313" key="1">
    <source>
        <dbReference type="EMBL" id="NHQ88141.1"/>
    </source>
</evidence>
<dbReference type="Proteomes" id="UP000712570">
    <property type="component" value="Unassembled WGS sequence"/>
</dbReference>
<comment type="caution">
    <text evidence="1">The sequence shown here is derived from an EMBL/GenBank/DDBJ whole genome shotgun (WGS) entry which is preliminary data.</text>
</comment>
<gene>
    <name evidence="1" type="ORF">HA050_18705</name>
</gene>
<accession>A0ABX0L3V3</accession>
<proteinExistence type="predicted"/>
<name>A0ABX0L3V3_9NEIS</name>
<dbReference type="EMBL" id="JAAOLX010000012">
    <property type="protein sequence ID" value="NHQ88141.1"/>
    <property type="molecule type" value="Genomic_DNA"/>
</dbReference>
<protein>
    <recommendedName>
        <fullName evidence="3">Tyrosine-type recombinase/integrase</fullName>
    </recommendedName>
</protein>
<keyword evidence="2" id="KW-1185">Reference proteome</keyword>
<evidence type="ECO:0000313" key="2">
    <source>
        <dbReference type="Proteomes" id="UP000712570"/>
    </source>
</evidence>
<dbReference type="RefSeq" id="WP_166829613.1">
    <property type="nucleotide sequence ID" value="NZ_JAAOLX010000012.1"/>
</dbReference>
<organism evidence="1 2">
    <name type="scientific">Iodobacter violaceini</name>
    <dbReference type="NCBI Taxonomy" id="3044271"/>
    <lineage>
        <taxon>Bacteria</taxon>
        <taxon>Pseudomonadati</taxon>
        <taxon>Pseudomonadota</taxon>
        <taxon>Betaproteobacteria</taxon>
        <taxon>Neisseriales</taxon>
        <taxon>Chitinibacteraceae</taxon>
        <taxon>Iodobacter</taxon>
    </lineage>
</organism>
<sequence>MMCRVRARWSVSGQNIIFPKKMSKHGSILFLLHRNTEKHQFASNYLLFNRSKTNYYQGKPSKSLLSNNIQKYREKASRKSITHHLTHVLPQSTLEFVFFQTNQYLRHEQKKWH</sequence>